<comment type="caution">
    <text evidence="7">The sequence shown here is derived from an EMBL/GenBank/DDBJ whole genome shotgun (WGS) entry which is preliminary data.</text>
</comment>
<evidence type="ECO:0000259" key="6">
    <source>
        <dbReference type="PROSITE" id="PS50977"/>
    </source>
</evidence>
<evidence type="ECO:0000256" key="1">
    <source>
        <dbReference type="ARBA" id="ARBA00022491"/>
    </source>
</evidence>
<dbReference type="PANTHER" id="PTHR30055">
    <property type="entry name" value="HTH-TYPE TRANSCRIPTIONAL REGULATOR RUTR"/>
    <property type="match status" value="1"/>
</dbReference>
<dbReference type="EMBL" id="BMZD01000002">
    <property type="protein sequence ID" value="GGZ93951.1"/>
    <property type="molecule type" value="Genomic_DNA"/>
</dbReference>
<evidence type="ECO:0000256" key="3">
    <source>
        <dbReference type="ARBA" id="ARBA00023125"/>
    </source>
</evidence>
<evidence type="ECO:0000313" key="7">
    <source>
        <dbReference type="EMBL" id="GGZ93951.1"/>
    </source>
</evidence>
<dbReference type="SUPFAM" id="SSF48498">
    <property type="entry name" value="Tetracyclin repressor-like, C-terminal domain"/>
    <property type="match status" value="1"/>
</dbReference>
<dbReference type="GO" id="GO:0003700">
    <property type="term" value="F:DNA-binding transcription factor activity"/>
    <property type="evidence" value="ECO:0007669"/>
    <property type="project" value="TreeGrafter"/>
</dbReference>
<dbReference type="InterPro" id="IPR050109">
    <property type="entry name" value="HTH-type_TetR-like_transc_reg"/>
</dbReference>
<dbReference type="InterPro" id="IPR009057">
    <property type="entry name" value="Homeodomain-like_sf"/>
</dbReference>
<evidence type="ECO:0000256" key="2">
    <source>
        <dbReference type="ARBA" id="ARBA00023015"/>
    </source>
</evidence>
<sequence length="201" mass="21059">MTSPPAFRRSEPDARRADLIAATARVLAREGTGGASVRAIAVEAGVSPGLVGHYFAGIDALVAATYAHVEHTVSEALDAAVAAAGPDPRARLDAFVTASFSPPIASGELLATWTAFWSLVRSRDDIARQHDEQYAAFRARLESLLAECGLPAPRLRHAAIAITALVDGLWLELCLSPQAFSADEAGTIARSVLDALTSSGR</sequence>
<keyword evidence="1" id="KW-0678">Repressor</keyword>
<dbReference type="Proteomes" id="UP000634139">
    <property type="component" value="Unassembled WGS sequence"/>
</dbReference>
<dbReference type="PROSITE" id="PS50977">
    <property type="entry name" value="HTH_TETR_2"/>
    <property type="match status" value="1"/>
</dbReference>
<keyword evidence="3 5" id="KW-0238">DNA-binding</keyword>
<dbReference type="Gene3D" id="1.10.357.10">
    <property type="entry name" value="Tetracycline Repressor, domain 2"/>
    <property type="match status" value="1"/>
</dbReference>
<keyword evidence="2" id="KW-0805">Transcription regulation</keyword>
<dbReference type="Pfam" id="PF13977">
    <property type="entry name" value="TetR_C_6"/>
    <property type="match status" value="1"/>
</dbReference>
<name>A0A918RCQ8_9SPHN</name>
<dbReference type="InterPro" id="IPR039538">
    <property type="entry name" value="BetI_C"/>
</dbReference>
<organism evidence="7 8">
    <name type="scientific">Novosphingobium arvoryzae</name>
    <dbReference type="NCBI Taxonomy" id="1256514"/>
    <lineage>
        <taxon>Bacteria</taxon>
        <taxon>Pseudomonadati</taxon>
        <taxon>Pseudomonadota</taxon>
        <taxon>Alphaproteobacteria</taxon>
        <taxon>Sphingomonadales</taxon>
        <taxon>Sphingomonadaceae</taxon>
        <taxon>Novosphingobium</taxon>
    </lineage>
</organism>
<dbReference type="RefSeq" id="WP_189539553.1">
    <property type="nucleotide sequence ID" value="NZ_BMZD01000002.1"/>
</dbReference>
<accession>A0A918RCQ8</accession>
<dbReference type="AlphaFoldDB" id="A0A918RCQ8"/>
<keyword evidence="8" id="KW-1185">Reference proteome</keyword>
<gene>
    <name evidence="7" type="ORF">GCM10011617_12460</name>
</gene>
<dbReference type="SUPFAM" id="SSF46689">
    <property type="entry name" value="Homeodomain-like"/>
    <property type="match status" value="1"/>
</dbReference>
<keyword evidence="4" id="KW-0804">Transcription</keyword>
<dbReference type="PANTHER" id="PTHR30055:SF228">
    <property type="entry name" value="TRANSCRIPTIONAL REGULATOR-RELATED"/>
    <property type="match status" value="1"/>
</dbReference>
<dbReference type="InterPro" id="IPR036271">
    <property type="entry name" value="Tet_transcr_reg_TetR-rel_C_sf"/>
</dbReference>
<dbReference type="InterPro" id="IPR001647">
    <property type="entry name" value="HTH_TetR"/>
</dbReference>
<protein>
    <submittedName>
        <fullName evidence="7">TetR family transcriptional regulator</fullName>
    </submittedName>
</protein>
<evidence type="ECO:0000256" key="5">
    <source>
        <dbReference type="PROSITE-ProRule" id="PRU00335"/>
    </source>
</evidence>
<proteinExistence type="predicted"/>
<feature type="domain" description="HTH tetR-type" evidence="6">
    <location>
        <begin position="13"/>
        <end position="73"/>
    </location>
</feature>
<feature type="DNA-binding region" description="H-T-H motif" evidence="5">
    <location>
        <begin position="36"/>
        <end position="55"/>
    </location>
</feature>
<evidence type="ECO:0000313" key="8">
    <source>
        <dbReference type="Proteomes" id="UP000634139"/>
    </source>
</evidence>
<reference evidence="7" key="1">
    <citation type="journal article" date="2014" name="Int. J. Syst. Evol. Microbiol.">
        <title>Complete genome sequence of Corynebacterium casei LMG S-19264T (=DSM 44701T), isolated from a smear-ripened cheese.</title>
        <authorList>
            <consortium name="US DOE Joint Genome Institute (JGI-PGF)"/>
            <person name="Walter F."/>
            <person name="Albersmeier A."/>
            <person name="Kalinowski J."/>
            <person name="Ruckert C."/>
        </authorList>
    </citation>
    <scope>NUCLEOTIDE SEQUENCE</scope>
    <source>
        <strain evidence="7">KCTC 32422</strain>
    </source>
</reference>
<evidence type="ECO:0000256" key="4">
    <source>
        <dbReference type="ARBA" id="ARBA00023163"/>
    </source>
</evidence>
<reference evidence="7" key="2">
    <citation type="submission" date="2020-09" db="EMBL/GenBank/DDBJ databases">
        <authorList>
            <person name="Sun Q."/>
            <person name="Kim S."/>
        </authorList>
    </citation>
    <scope>NUCLEOTIDE SEQUENCE</scope>
    <source>
        <strain evidence="7">KCTC 32422</strain>
    </source>
</reference>
<dbReference type="GO" id="GO:0000976">
    <property type="term" value="F:transcription cis-regulatory region binding"/>
    <property type="evidence" value="ECO:0007669"/>
    <property type="project" value="TreeGrafter"/>
</dbReference>
<dbReference type="Pfam" id="PF00440">
    <property type="entry name" value="TetR_N"/>
    <property type="match status" value="1"/>
</dbReference>